<reference evidence="2" key="2">
    <citation type="submission" date="2025-09" db="UniProtKB">
        <authorList>
            <consortium name="Ensembl"/>
        </authorList>
    </citation>
    <scope>IDENTIFICATION</scope>
</reference>
<organism evidence="2 3">
    <name type="scientific">Oncorhynchus tshawytscha</name>
    <name type="common">Chinook salmon</name>
    <name type="synonym">Salmo tshawytscha</name>
    <dbReference type="NCBI Taxonomy" id="74940"/>
    <lineage>
        <taxon>Eukaryota</taxon>
        <taxon>Metazoa</taxon>
        <taxon>Chordata</taxon>
        <taxon>Craniata</taxon>
        <taxon>Vertebrata</taxon>
        <taxon>Euteleostomi</taxon>
        <taxon>Actinopterygii</taxon>
        <taxon>Neopterygii</taxon>
        <taxon>Teleostei</taxon>
        <taxon>Protacanthopterygii</taxon>
        <taxon>Salmoniformes</taxon>
        <taxon>Salmonidae</taxon>
        <taxon>Salmoninae</taxon>
        <taxon>Oncorhynchus</taxon>
    </lineage>
</organism>
<dbReference type="Proteomes" id="UP000694402">
    <property type="component" value="Unassembled WGS sequence"/>
</dbReference>
<accession>A0A8C8LYZ5</accession>
<proteinExistence type="predicted"/>
<keyword evidence="1" id="KW-0472">Membrane</keyword>
<name>A0A8C8LYZ5_ONCTS</name>
<reference evidence="2" key="1">
    <citation type="submission" date="2025-08" db="UniProtKB">
        <authorList>
            <consortium name="Ensembl"/>
        </authorList>
    </citation>
    <scope>IDENTIFICATION</scope>
</reference>
<sequence length="151" mass="16472">MGQRKHLSRPDALTVEIFLFSMFGWSGCDSGGKLLCFYVLAGCGSQSGTKKQCYKDMGFKRSLNVVSGTSTDFSPCRLGYSKPATICLLTGGMLIVALSTHAVFVYYTAGEKVLLYFSQDSPGDYVPLEDISKALDISQCTGREETTCKRN</sequence>
<keyword evidence="3" id="KW-1185">Reference proteome</keyword>
<feature type="transmembrane region" description="Helical" evidence="1">
    <location>
        <begin position="86"/>
        <end position="107"/>
    </location>
</feature>
<dbReference type="Ensembl" id="ENSOTST00005056417.2">
    <property type="protein sequence ID" value="ENSOTSP00005051802.2"/>
    <property type="gene ID" value="ENSOTSG00005025098.2"/>
</dbReference>
<dbReference type="PROSITE" id="PS51257">
    <property type="entry name" value="PROKAR_LIPOPROTEIN"/>
    <property type="match status" value="1"/>
</dbReference>
<evidence type="ECO:0000313" key="2">
    <source>
        <dbReference type="Ensembl" id="ENSOTSP00005051802.2"/>
    </source>
</evidence>
<keyword evidence="1" id="KW-1133">Transmembrane helix</keyword>
<evidence type="ECO:0000256" key="1">
    <source>
        <dbReference type="SAM" id="Phobius"/>
    </source>
</evidence>
<evidence type="ECO:0000313" key="3">
    <source>
        <dbReference type="Proteomes" id="UP000694402"/>
    </source>
</evidence>
<dbReference type="AlphaFoldDB" id="A0A8C8LYZ5"/>
<protein>
    <submittedName>
        <fullName evidence="2">Uncharacterized protein</fullName>
    </submittedName>
</protein>
<keyword evidence="1" id="KW-0812">Transmembrane</keyword>